<dbReference type="AlphaFoldDB" id="A0A3B3CF42"/>
<reference evidence="2" key="1">
    <citation type="submission" date="2025-08" db="UniProtKB">
        <authorList>
            <consortium name="Ensembl"/>
        </authorList>
    </citation>
    <scope>IDENTIFICATION</scope>
</reference>
<dbReference type="SUPFAM" id="SSF56436">
    <property type="entry name" value="C-type lectin-like"/>
    <property type="match status" value="1"/>
</dbReference>
<dbReference type="PROSITE" id="PS50041">
    <property type="entry name" value="C_TYPE_LECTIN_2"/>
    <property type="match status" value="1"/>
</dbReference>
<evidence type="ECO:0000313" key="2">
    <source>
        <dbReference type="Ensembl" id="ENSOMEP00000016547.1"/>
    </source>
</evidence>
<dbReference type="Gene3D" id="3.10.100.10">
    <property type="entry name" value="Mannose-Binding Protein A, subunit A"/>
    <property type="match status" value="1"/>
</dbReference>
<name>A0A3B3CF42_ORYME</name>
<evidence type="ECO:0000259" key="1">
    <source>
        <dbReference type="PROSITE" id="PS50041"/>
    </source>
</evidence>
<dbReference type="Proteomes" id="UP000261560">
    <property type="component" value="Unplaced"/>
</dbReference>
<proteinExistence type="predicted"/>
<dbReference type="PANTHER" id="PTHR45784">
    <property type="entry name" value="C-TYPE LECTIN DOMAIN FAMILY 20 MEMBER A-RELATED"/>
    <property type="match status" value="1"/>
</dbReference>
<keyword evidence="3" id="KW-1185">Reference proteome</keyword>
<dbReference type="SMART" id="SM00034">
    <property type="entry name" value="CLECT"/>
    <property type="match status" value="1"/>
</dbReference>
<evidence type="ECO:0000313" key="3">
    <source>
        <dbReference type="Proteomes" id="UP000261560"/>
    </source>
</evidence>
<sequence>MKLSLFLIILVGELLPSDYLILFKAANVSFRRKIFTFDLLVFLSGPCCFMTNQLFQYCFINEAKSWDEAQEYCREKHSDLATKCAPNNSERICKTCMAGAGFYNSYCLFASTERNSSHLNVVETELLFPSVSNNDLIFIGLFRDAWQWSDGSRSSFRFWNLNYDDEKSVNSCVMLNEKGRWNSENCEETHAFFFLIFPTKYMPFTKIHLLNMYEQY</sequence>
<dbReference type="InterPro" id="IPR001304">
    <property type="entry name" value="C-type_lectin-like"/>
</dbReference>
<accession>A0A3B3CF42</accession>
<reference evidence="2" key="2">
    <citation type="submission" date="2025-09" db="UniProtKB">
        <authorList>
            <consortium name="Ensembl"/>
        </authorList>
    </citation>
    <scope>IDENTIFICATION</scope>
</reference>
<dbReference type="InterPro" id="IPR016186">
    <property type="entry name" value="C-type_lectin-like/link_sf"/>
</dbReference>
<feature type="domain" description="C-type lectin" evidence="1">
    <location>
        <begin position="57"/>
        <end position="192"/>
    </location>
</feature>
<dbReference type="Pfam" id="PF00059">
    <property type="entry name" value="Lectin_C"/>
    <property type="match status" value="1"/>
</dbReference>
<dbReference type="InterPro" id="IPR016187">
    <property type="entry name" value="CTDL_fold"/>
</dbReference>
<protein>
    <submittedName>
        <fullName evidence="2">C-type mannose receptor 2-like</fullName>
    </submittedName>
</protein>
<dbReference type="PANTHER" id="PTHR45784:SF3">
    <property type="entry name" value="C-TYPE LECTIN DOMAIN FAMILY 4 MEMBER K-LIKE-RELATED"/>
    <property type="match status" value="1"/>
</dbReference>
<dbReference type="GeneTree" id="ENSGT01100000263473"/>
<dbReference type="Ensembl" id="ENSOMET00000025762.1">
    <property type="protein sequence ID" value="ENSOMEP00000016547.1"/>
    <property type="gene ID" value="ENSOMEG00000018200.1"/>
</dbReference>
<organism evidence="2 3">
    <name type="scientific">Oryzias melastigma</name>
    <name type="common">Marine medaka</name>
    <dbReference type="NCBI Taxonomy" id="30732"/>
    <lineage>
        <taxon>Eukaryota</taxon>
        <taxon>Metazoa</taxon>
        <taxon>Chordata</taxon>
        <taxon>Craniata</taxon>
        <taxon>Vertebrata</taxon>
        <taxon>Euteleostomi</taxon>
        <taxon>Actinopterygii</taxon>
        <taxon>Neopterygii</taxon>
        <taxon>Teleostei</taxon>
        <taxon>Neoteleostei</taxon>
        <taxon>Acanthomorphata</taxon>
        <taxon>Ovalentaria</taxon>
        <taxon>Atherinomorphae</taxon>
        <taxon>Beloniformes</taxon>
        <taxon>Adrianichthyidae</taxon>
        <taxon>Oryziinae</taxon>
        <taxon>Oryzias</taxon>
    </lineage>
</organism>